<keyword evidence="2" id="KW-0547">Nucleotide-binding</keyword>
<dbReference type="InterPro" id="IPR003439">
    <property type="entry name" value="ABC_transporter-like_ATP-bd"/>
</dbReference>
<dbReference type="PANTHER" id="PTHR43023:SF3">
    <property type="entry name" value="PROTEIN TRIGALACTOSYLDIACYLGLYCEROL 3, CHLOROPLASTIC"/>
    <property type="match status" value="1"/>
</dbReference>
<dbReference type="GO" id="GO:0005524">
    <property type="term" value="F:ATP binding"/>
    <property type="evidence" value="ECO:0007669"/>
    <property type="project" value="UniProtKB-KW"/>
</dbReference>
<dbReference type="Proteomes" id="UP000009047">
    <property type="component" value="Chromosome"/>
</dbReference>
<keyword evidence="6" id="KW-1185">Reference proteome</keyword>
<dbReference type="InterPro" id="IPR027417">
    <property type="entry name" value="P-loop_NTPase"/>
</dbReference>
<dbReference type="PROSITE" id="PS50893">
    <property type="entry name" value="ABC_TRANSPORTER_2"/>
    <property type="match status" value="1"/>
</dbReference>
<dbReference type="PANTHER" id="PTHR43023">
    <property type="entry name" value="PROTEIN TRIGALACTOSYLDIACYLGLYCEROL 3, CHLOROPLASTIC"/>
    <property type="match status" value="1"/>
</dbReference>
<accession>E1QEH7</accession>
<evidence type="ECO:0000313" key="6">
    <source>
        <dbReference type="Proteomes" id="UP000009047"/>
    </source>
</evidence>
<dbReference type="PROSITE" id="PS00211">
    <property type="entry name" value="ABC_TRANSPORTER_1"/>
    <property type="match status" value="1"/>
</dbReference>
<dbReference type="KEGG" id="dbr:Deba_0591"/>
<dbReference type="EMBL" id="CP002085">
    <property type="protein sequence ID" value="ADK83963.1"/>
    <property type="molecule type" value="Genomic_DNA"/>
</dbReference>
<feature type="domain" description="ABC transporter" evidence="4">
    <location>
        <begin position="17"/>
        <end position="253"/>
    </location>
</feature>
<dbReference type="SUPFAM" id="SSF52540">
    <property type="entry name" value="P-loop containing nucleoside triphosphate hydrolases"/>
    <property type="match status" value="1"/>
</dbReference>
<evidence type="ECO:0000256" key="1">
    <source>
        <dbReference type="ARBA" id="ARBA00022448"/>
    </source>
</evidence>
<gene>
    <name evidence="5" type="ordered locus">Deba_0591</name>
</gene>
<dbReference type="AlphaFoldDB" id="E1QEH7"/>
<keyword evidence="1" id="KW-0813">Transport</keyword>
<evidence type="ECO:0000256" key="3">
    <source>
        <dbReference type="ARBA" id="ARBA00022840"/>
    </source>
</evidence>
<dbReference type="InterPro" id="IPR017871">
    <property type="entry name" value="ABC_transporter-like_CS"/>
</dbReference>
<name>E1QEH7_DESB2</name>
<proteinExistence type="predicted"/>
<dbReference type="RefSeq" id="WP_013257418.1">
    <property type="nucleotide sequence ID" value="NC_014365.1"/>
</dbReference>
<evidence type="ECO:0000259" key="4">
    <source>
        <dbReference type="PROSITE" id="PS50893"/>
    </source>
</evidence>
<dbReference type="Pfam" id="PF00005">
    <property type="entry name" value="ABC_tran"/>
    <property type="match status" value="1"/>
</dbReference>
<protein>
    <submittedName>
        <fullName evidence="5">ABC transporter related protein</fullName>
    </submittedName>
</protein>
<keyword evidence="3" id="KW-0067">ATP-binding</keyword>
<dbReference type="InterPro" id="IPR003593">
    <property type="entry name" value="AAA+_ATPase"/>
</dbReference>
<evidence type="ECO:0000256" key="2">
    <source>
        <dbReference type="ARBA" id="ARBA00022741"/>
    </source>
</evidence>
<dbReference type="eggNOG" id="COG1127">
    <property type="taxonomic scope" value="Bacteria"/>
</dbReference>
<dbReference type="GO" id="GO:0016887">
    <property type="term" value="F:ATP hydrolysis activity"/>
    <property type="evidence" value="ECO:0007669"/>
    <property type="project" value="InterPro"/>
</dbReference>
<sequence>MNSLAAITPPEPGEPIIKVRGLSVRFGELEVLRDVSFDVMRGEILVIVGGSGCGKTTLLRHIIGLHQPNAGRVEFSGVDVHNASSRQTRALRRSFGMLFQSGALLGSMNLAENICLPLEDHTSLSDREMLQVAQMKLSLVGLAGFQNHLPAEISGGMKKRAGLARAMALDPLALFFDEPSAGLDPITSAELDALILDLNKALGTTMIIVSHELASIFAIAHRVIMLDKSKKGLIAQGDPRWLRDNSPDPLVRNFFGRNPGGVEGARTK</sequence>
<evidence type="ECO:0000313" key="5">
    <source>
        <dbReference type="EMBL" id="ADK83963.1"/>
    </source>
</evidence>
<dbReference type="Gene3D" id="3.40.50.300">
    <property type="entry name" value="P-loop containing nucleotide triphosphate hydrolases"/>
    <property type="match status" value="1"/>
</dbReference>
<dbReference type="HOGENOM" id="CLU_000604_1_22_7"/>
<dbReference type="SMART" id="SM00382">
    <property type="entry name" value="AAA"/>
    <property type="match status" value="1"/>
</dbReference>
<dbReference type="STRING" id="644282.Deba_0591"/>
<dbReference type="OrthoDB" id="9809450at2"/>
<organism evidence="5 6">
    <name type="scientific">Desulfarculus baarsii (strain ATCC 33931 / DSM 2075 / LMG 7858 / VKM B-1802 / 2st14)</name>
    <dbReference type="NCBI Taxonomy" id="644282"/>
    <lineage>
        <taxon>Bacteria</taxon>
        <taxon>Pseudomonadati</taxon>
        <taxon>Thermodesulfobacteriota</taxon>
        <taxon>Desulfarculia</taxon>
        <taxon>Desulfarculales</taxon>
        <taxon>Desulfarculaceae</taxon>
        <taxon>Desulfarculus</taxon>
    </lineage>
</organism>
<reference evidence="5 6" key="1">
    <citation type="journal article" date="2010" name="Stand. Genomic Sci.">
        <title>Complete genome sequence of Desulfarculus baarsii type strain (2st14).</title>
        <authorList>
            <person name="Sun H."/>
            <person name="Spring S."/>
            <person name="Lapidus A."/>
            <person name="Davenport K."/>
            <person name="Del Rio T.G."/>
            <person name="Tice H."/>
            <person name="Nolan M."/>
            <person name="Copeland A."/>
            <person name="Cheng J.F."/>
            <person name="Lucas S."/>
            <person name="Tapia R."/>
            <person name="Goodwin L."/>
            <person name="Pitluck S."/>
            <person name="Ivanova N."/>
            <person name="Pagani I."/>
            <person name="Mavromatis K."/>
            <person name="Ovchinnikova G."/>
            <person name="Pati A."/>
            <person name="Chen A."/>
            <person name="Palaniappan K."/>
            <person name="Hauser L."/>
            <person name="Chang Y.J."/>
            <person name="Jeffries C.D."/>
            <person name="Detter J.C."/>
            <person name="Han C."/>
            <person name="Rohde M."/>
            <person name="Brambilla E."/>
            <person name="Goker M."/>
            <person name="Woyke T."/>
            <person name="Bristow J."/>
            <person name="Eisen J.A."/>
            <person name="Markowitz V."/>
            <person name="Hugenholtz P."/>
            <person name="Kyrpides N.C."/>
            <person name="Klenk H.P."/>
            <person name="Land M."/>
        </authorList>
    </citation>
    <scope>NUCLEOTIDE SEQUENCE [LARGE SCALE GENOMIC DNA]</scope>
    <source>
        <strain evidence="6">ATCC 33931 / DSM 2075 / LMG 7858 / VKM B-1802 / 2st14</strain>
    </source>
</reference>